<keyword evidence="3" id="KW-1185">Reference proteome</keyword>
<feature type="region of interest" description="Disordered" evidence="1">
    <location>
        <begin position="1"/>
        <end position="300"/>
    </location>
</feature>
<organism evidence="2 3">
    <name type="scientific">Actinacidiphila bryophytorum</name>
    <dbReference type="NCBI Taxonomy" id="1436133"/>
    <lineage>
        <taxon>Bacteria</taxon>
        <taxon>Bacillati</taxon>
        <taxon>Actinomycetota</taxon>
        <taxon>Actinomycetes</taxon>
        <taxon>Kitasatosporales</taxon>
        <taxon>Streptomycetaceae</taxon>
        <taxon>Actinacidiphila</taxon>
    </lineage>
</organism>
<feature type="compositionally biased region" description="Basic residues" evidence="1">
    <location>
        <begin position="290"/>
        <end position="300"/>
    </location>
</feature>
<sequence>MAEPRPRRLCDATLRRPGGRRRRPLHLGARQALPRGDRGRRGPDVGLRPQRRHHTPPRPRPGAAHRGRRPAPRPAHRGAAAGRRTPADQGHGRRRSAAHRTRTGGARPRTDRRLGPGRPRARGRAAAGHDHRPGEQHRGLRPAHPTARGRDAPPGRRRPPGLPAGRQVVRGVRARLPPALGAGHRPGRAAGPQRDGRLRGTARLTAPAPSTFTRAEQQQDAPRALPGDHERHGDRQPTAGGRHDFRQSSRQRPARTPDTGQDRRPGARRARTGLRLREHPGRPHPAAGARGHHAAVARAARHLRRRLAVRALPARLPQAVRASG</sequence>
<feature type="compositionally biased region" description="Low complexity" evidence="1">
    <location>
        <begin position="163"/>
        <end position="192"/>
    </location>
</feature>
<protein>
    <submittedName>
        <fullName evidence="2">Uncharacterized protein</fullName>
    </submittedName>
</protein>
<gene>
    <name evidence="2" type="ORF">SBRY_60112</name>
</gene>
<feature type="compositionally biased region" description="Basic and acidic residues" evidence="1">
    <location>
        <begin position="1"/>
        <end position="14"/>
    </location>
</feature>
<evidence type="ECO:0000256" key="1">
    <source>
        <dbReference type="SAM" id="MobiDB-lite"/>
    </source>
</evidence>
<feature type="compositionally biased region" description="Basic and acidic residues" evidence="1">
    <location>
        <begin position="226"/>
        <end position="247"/>
    </location>
</feature>
<reference evidence="2" key="1">
    <citation type="submission" date="2021-06" db="EMBL/GenBank/DDBJ databases">
        <authorList>
            <person name="Arsene-Ploetze F."/>
        </authorList>
    </citation>
    <scope>NUCLEOTIDE SEQUENCE</scope>
    <source>
        <strain evidence="2">SBRY1</strain>
    </source>
</reference>
<dbReference type="Proteomes" id="UP001153328">
    <property type="component" value="Unassembled WGS sequence"/>
</dbReference>
<proteinExistence type="predicted"/>
<feature type="compositionally biased region" description="Polar residues" evidence="1">
    <location>
        <begin position="208"/>
        <end position="220"/>
    </location>
</feature>
<dbReference type="EMBL" id="CAJVAX010000020">
    <property type="protein sequence ID" value="CAG7653336.1"/>
    <property type="molecule type" value="Genomic_DNA"/>
</dbReference>
<evidence type="ECO:0000313" key="3">
    <source>
        <dbReference type="Proteomes" id="UP001153328"/>
    </source>
</evidence>
<dbReference type="AlphaFoldDB" id="A0A9W4MJ41"/>
<evidence type="ECO:0000313" key="2">
    <source>
        <dbReference type="EMBL" id="CAG7653336.1"/>
    </source>
</evidence>
<accession>A0A9W4MJ41</accession>
<feature type="compositionally biased region" description="Basic and acidic residues" evidence="1">
    <location>
        <begin position="127"/>
        <end position="138"/>
    </location>
</feature>
<feature type="compositionally biased region" description="Basic residues" evidence="1">
    <location>
        <begin position="92"/>
        <end position="102"/>
    </location>
</feature>
<comment type="caution">
    <text evidence="2">The sequence shown here is derived from an EMBL/GenBank/DDBJ whole genome shotgun (WGS) entry which is preliminary data.</text>
</comment>
<feature type="compositionally biased region" description="Basic residues" evidence="1">
    <location>
        <begin position="49"/>
        <end position="76"/>
    </location>
</feature>
<name>A0A9W4MJ41_9ACTN</name>